<keyword evidence="2" id="KW-1185">Reference proteome</keyword>
<dbReference type="AlphaFoldDB" id="A0AAD6VND1"/>
<reference evidence="1" key="1">
    <citation type="submission" date="2023-03" db="EMBL/GenBank/DDBJ databases">
        <title>Massive genome expansion in bonnet fungi (Mycena s.s.) driven by repeated elements and novel gene families across ecological guilds.</title>
        <authorList>
            <consortium name="Lawrence Berkeley National Laboratory"/>
            <person name="Harder C.B."/>
            <person name="Miyauchi S."/>
            <person name="Viragh M."/>
            <person name="Kuo A."/>
            <person name="Thoen E."/>
            <person name="Andreopoulos B."/>
            <person name="Lu D."/>
            <person name="Skrede I."/>
            <person name="Drula E."/>
            <person name="Henrissat B."/>
            <person name="Morin E."/>
            <person name="Kohler A."/>
            <person name="Barry K."/>
            <person name="LaButti K."/>
            <person name="Morin E."/>
            <person name="Salamov A."/>
            <person name="Lipzen A."/>
            <person name="Mereny Z."/>
            <person name="Hegedus B."/>
            <person name="Baldrian P."/>
            <person name="Stursova M."/>
            <person name="Weitz H."/>
            <person name="Taylor A."/>
            <person name="Grigoriev I.V."/>
            <person name="Nagy L.G."/>
            <person name="Martin F."/>
            <person name="Kauserud H."/>
        </authorList>
    </citation>
    <scope>NUCLEOTIDE SEQUENCE</scope>
    <source>
        <strain evidence="1">9144</strain>
    </source>
</reference>
<accession>A0AAD6VND1</accession>
<protein>
    <submittedName>
        <fullName evidence="1">Uncharacterized protein</fullName>
    </submittedName>
</protein>
<comment type="caution">
    <text evidence="1">The sequence shown here is derived from an EMBL/GenBank/DDBJ whole genome shotgun (WGS) entry which is preliminary data.</text>
</comment>
<proteinExistence type="predicted"/>
<dbReference type="EMBL" id="JARJCW010000014">
    <property type="protein sequence ID" value="KAJ7217008.1"/>
    <property type="molecule type" value="Genomic_DNA"/>
</dbReference>
<organism evidence="1 2">
    <name type="scientific">Mycena pura</name>
    <dbReference type="NCBI Taxonomy" id="153505"/>
    <lineage>
        <taxon>Eukaryota</taxon>
        <taxon>Fungi</taxon>
        <taxon>Dikarya</taxon>
        <taxon>Basidiomycota</taxon>
        <taxon>Agaricomycotina</taxon>
        <taxon>Agaricomycetes</taxon>
        <taxon>Agaricomycetidae</taxon>
        <taxon>Agaricales</taxon>
        <taxon>Marasmiineae</taxon>
        <taxon>Mycenaceae</taxon>
        <taxon>Mycena</taxon>
    </lineage>
</organism>
<evidence type="ECO:0000313" key="2">
    <source>
        <dbReference type="Proteomes" id="UP001219525"/>
    </source>
</evidence>
<name>A0AAD6VND1_9AGAR</name>
<dbReference type="Proteomes" id="UP001219525">
    <property type="component" value="Unassembled WGS sequence"/>
</dbReference>
<gene>
    <name evidence="1" type="ORF">GGX14DRAFT_390848</name>
</gene>
<evidence type="ECO:0000313" key="1">
    <source>
        <dbReference type="EMBL" id="KAJ7217008.1"/>
    </source>
</evidence>
<sequence>MLSKVPQVYKGFPKCFKFAGVECKSMSTAHCFPTLHNTKEFRYFCTASAPIWTSWYTANGPGSGFQMSIRPVTTKCATWCQAVLHPGSGWAIQLDMPAGNQRVPTC</sequence>